<organism evidence="1 2">
    <name type="scientific">Mytilus coruscus</name>
    <name type="common">Sea mussel</name>
    <dbReference type="NCBI Taxonomy" id="42192"/>
    <lineage>
        <taxon>Eukaryota</taxon>
        <taxon>Metazoa</taxon>
        <taxon>Spiralia</taxon>
        <taxon>Lophotrochozoa</taxon>
        <taxon>Mollusca</taxon>
        <taxon>Bivalvia</taxon>
        <taxon>Autobranchia</taxon>
        <taxon>Pteriomorphia</taxon>
        <taxon>Mytilida</taxon>
        <taxon>Mytiloidea</taxon>
        <taxon>Mytilidae</taxon>
        <taxon>Mytilinae</taxon>
        <taxon>Mytilus</taxon>
    </lineage>
</organism>
<sequence length="259" mass="29779">MFPQIQKSSMNCQKQGGKKQSFKCSVESSICDIAAVEFKDIDTWKPYDWFILNKLDESIILGQFFKKTFNENKTAMELQMSKTGQISITIAGLLINLSEYFKPNKVQYTARSLPAIFRCTRLIKHCHGYEIKTYDDQKFATSFNCTKEVCKVGKQSMNAIRISSNTKSKTSVRWDKDIICMAYMTLNKWLHLPSEKMLKIYKNAVHQGPGIIPEMMLWMLNEGKRQIKLDEGYYGGLILDELAIQEDLQLVNTKECSAS</sequence>
<protein>
    <submittedName>
        <fullName evidence="1">Uncharacterized protein</fullName>
    </submittedName>
</protein>
<proteinExistence type="predicted"/>
<accession>A0A6J8EGK2</accession>
<reference evidence="1 2" key="1">
    <citation type="submission" date="2020-06" db="EMBL/GenBank/DDBJ databases">
        <authorList>
            <person name="Li R."/>
            <person name="Bekaert M."/>
        </authorList>
    </citation>
    <scope>NUCLEOTIDE SEQUENCE [LARGE SCALE GENOMIC DNA]</scope>
    <source>
        <strain evidence="2">wild</strain>
    </source>
</reference>
<evidence type="ECO:0000313" key="1">
    <source>
        <dbReference type="EMBL" id="CAC5418765.1"/>
    </source>
</evidence>
<dbReference type="Proteomes" id="UP000507470">
    <property type="component" value="Unassembled WGS sequence"/>
</dbReference>
<keyword evidence="2" id="KW-1185">Reference proteome</keyword>
<gene>
    <name evidence="1" type="ORF">MCOR_51177</name>
</gene>
<dbReference type="EMBL" id="CACVKT020008944">
    <property type="protein sequence ID" value="CAC5418765.1"/>
    <property type="molecule type" value="Genomic_DNA"/>
</dbReference>
<evidence type="ECO:0000313" key="2">
    <source>
        <dbReference type="Proteomes" id="UP000507470"/>
    </source>
</evidence>
<name>A0A6J8EGK2_MYTCO</name>
<dbReference type="AlphaFoldDB" id="A0A6J8EGK2"/>